<dbReference type="HOGENOM" id="CLU_059053_1_0_1"/>
<dbReference type="InParanoid" id="A0A0C3E0M0"/>
<accession>A0A0C3E0M0</accession>
<sequence>SMAVAPSSASRGQIIVQPPYFTSSTFVDAVREDVTLLIQSYADQYERARPVQPFTLFKDIWVSQGWTWIHFKIFDARSREIFLKVMMRMFTERTTVAEAPIRRVGALFGLYIFFNTQPSVSVPQLHSVSHIEVTSDLYDAIIHLPDTLDTEYLALLRPHVIYVLSDFSKVGAFHILPHSRVHPLNPRELPRELVVEDVTTKKRGRPSKRERKKKAKDSLVALNKWL</sequence>
<keyword evidence="2" id="KW-1185">Reference proteome</keyword>
<feature type="non-terminal residue" evidence="1">
    <location>
        <position position="1"/>
    </location>
</feature>
<dbReference type="EMBL" id="KN822018">
    <property type="protein sequence ID" value="KIM66345.1"/>
    <property type="molecule type" value="Genomic_DNA"/>
</dbReference>
<protein>
    <submittedName>
        <fullName evidence="1">Uncharacterized protein</fullName>
    </submittedName>
</protein>
<feature type="non-terminal residue" evidence="1">
    <location>
        <position position="226"/>
    </location>
</feature>
<dbReference type="AlphaFoldDB" id="A0A0C3E0M0"/>
<evidence type="ECO:0000313" key="1">
    <source>
        <dbReference type="EMBL" id="KIM66345.1"/>
    </source>
</evidence>
<dbReference type="Proteomes" id="UP000053989">
    <property type="component" value="Unassembled WGS sequence"/>
</dbReference>
<dbReference type="OrthoDB" id="3253083at2759"/>
<gene>
    <name evidence="1" type="ORF">SCLCIDRAFT_100185</name>
</gene>
<proteinExistence type="predicted"/>
<evidence type="ECO:0000313" key="2">
    <source>
        <dbReference type="Proteomes" id="UP000053989"/>
    </source>
</evidence>
<reference evidence="1 2" key="1">
    <citation type="submission" date="2014-04" db="EMBL/GenBank/DDBJ databases">
        <authorList>
            <consortium name="DOE Joint Genome Institute"/>
            <person name="Kuo A."/>
            <person name="Kohler A."/>
            <person name="Nagy L.G."/>
            <person name="Floudas D."/>
            <person name="Copeland A."/>
            <person name="Barry K.W."/>
            <person name="Cichocki N."/>
            <person name="Veneault-Fourrey C."/>
            <person name="LaButti K."/>
            <person name="Lindquist E.A."/>
            <person name="Lipzen A."/>
            <person name="Lundell T."/>
            <person name="Morin E."/>
            <person name="Murat C."/>
            <person name="Sun H."/>
            <person name="Tunlid A."/>
            <person name="Henrissat B."/>
            <person name="Grigoriev I.V."/>
            <person name="Hibbett D.S."/>
            <person name="Martin F."/>
            <person name="Nordberg H.P."/>
            <person name="Cantor M.N."/>
            <person name="Hua S.X."/>
        </authorList>
    </citation>
    <scope>NUCLEOTIDE SEQUENCE [LARGE SCALE GENOMIC DNA]</scope>
    <source>
        <strain evidence="1 2">Foug A</strain>
    </source>
</reference>
<dbReference type="STRING" id="1036808.A0A0C3E0M0"/>
<dbReference type="Pfam" id="PF09808">
    <property type="entry name" value="SNAPC1"/>
    <property type="match status" value="1"/>
</dbReference>
<organism evidence="1 2">
    <name type="scientific">Scleroderma citrinum Foug A</name>
    <dbReference type="NCBI Taxonomy" id="1036808"/>
    <lineage>
        <taxon>Eukaryota</taxon>
        <taxon>Fungi</taxon>
        <taxon>Dikarya</taxon>
        <taxon>Basidiomycota</taxon>
        <taxon>Agaricomycotina</taxon>
        <taxon>Agaricomycetes</taxon>
        <taxon>Agaricomycetidae</taxon>
        <taxon>Boletales</taxon>
        <taxon>Sclerodermatineae</taxon>
        <taxon>Sclerodermataceae</taxon>
        <taxon>Scleroderma</taxon>
    </lineage>
</organism>
<reference evidence="2" key="2">
    <citation type="submission" date="2015-01" db="EMBL/GenBank/DDBJ databases">
        <title>Evolutionary Origins and Diversification of the Mycorrhizal Mutualists.</title>
        <authorList>
            <consortium name="DOE Joint Genome Institute"/>
            <consortium name="Mycorrhizal Genomics Consortium"/>
            <person name="Kohler A."/>
            <person name="Kuo A."/>
            <person name="Nagy L.G."/>
            <person name="Floudas D."/>
            <person name="Copeland A."/>
            <person name="Barry K.W."/>
            <person name="Cichocki N."/>
            <person name="Veneault-Fourrey C."/>
            <person name="LaButti K."/>
            <person name="Lindquist E.A."/>
            <person name="Lipzen A."/>
            <person name="Lundell T."/>
            <person name="Morin E."/>
            <person name="Murat C."/>
            <person name="Riley R."/>
            <person name="Ohm R."/>
            <person name="Sun H."/>
            <person name="Tunlid A."/>
            <person name="Henrissat B."/>
            <person name="Grigoriev I.V."/>
            <person name="Hibbett D.S."/>
            <person name="Martin F."/>
        </authorList>
    </citation>
    <scope>NUCLEOTIDE SEQUENCE [LARGE SCALE GENOMIC DNA]</scope>
    <source>
        <strain evidence="2">Foug A</strain>
    </source>
</reference>
<name>A0A0C3E0M0_9AGAM</name>
<dbReference type="InterPro" id="IPR019188">
    <property type="entry name" value="SNAPC1"/>
</dbReference>